<organism evidence="2 3">
    <name type="scientific">Cellulosilyticum lentocellum (strain ATCC 49066 / DSM 5427 / NCIMB 11756 / RHM5)</name>
    <name type="common">Clostridium lentocellum</name>
    <dbReference type="NCBI Taxonomy" id="642492"/>
    <lineage>
        <taxon>Bacteria</taxon>
        <taxon>Bacillati</taxon>
        <taxon>Bacillota</taxon>
        <taxon>Clostridia</taxon>
        <taxon>Lachnospirales</taxon>
        <taxon>Cellulosilyticaceae</taxon>
        <taxon>Cellulosilyticum</taxon>
    </lineage>
</organism>
<dbReference type="Proteomes" id="UP000008467">
    <property type="component" value="Chromosome"/>
</dbReference>
<dbReference type="InterPro" id="IPR021136">
    <property type="entry name" value="Flagellar_hook_control-like_C"/>
</dbReference>
<sequence>MINETLRFSPLTEATPASYEASSTSRDISHLLAKLQPGDYIEGTLIEAENGTVLKLGNGISVPVNLLDAVDIGKLLSFVVVGKENQKLILQPKIPETLSNGQLIDKIMSELKLPNQIEMKNIIGQFIEKQLPLNKESLLSIFQGHKTYDLPTEMLVNLKSSEVPLVLKDIEHLSYLKSEGIKGITEAFKGILEGIKNMNQLENVVHDFGHALSLEQLEKAIKASLIDEQTGKYEESRSLKENRLVDGSPAQSHSAEVILKDWFSSLSMEDFRLEQKVNDYFRGQPEIFYEKVLKTLAEAIFKSYLEVDIKQINNHIKESEKITGTSERVEAILEHLGKLDLSEERKEKLQQVHQMFQVVQKYNIEAQYFCFPMVFNNQESTGELYFFKPKKKQGNSDERMYIVMALNMPFLRKVEVHIEQIKDAVNMTLKVETQTMKEQIESSLEQLSEELGSSGYHLNQLQVKLLKDNRLKEEIYTGLYHMDLKA</sequence>
<dbReference type="STRING" id="642492.Clole_2295"/>
<dbReference type="HOGENOM" id="CLU_561056_0_0_9"/>
<protein>
    <recommendedName>
        <fullName evidence="1">Flagellar hook-length control protein-like C-terminal domain-containing protein</fullName>
    </recommendedName>
</protein>
<accession>F2JS66</accession>
<evidence type="ECO:0000259" key="1">
    <source>
        <dbReference type="Pfam" id="PF02120"/>
    </source>
</evidence>
<proteinExistence type="predicted"/>
<dbReference type="AlphaFoldDB" id="F2JS66"/>
<gene>
    <name evidence="2" type="ordered locus">Clole_2295</name>
</gene>
<feature type="domain" description="Flagellar hook-length control protein-like C-terminal" evidence="1">
    <location>
        <begin position="392"/>
        <end position="465"/>
    </location>
</feature>
<dbReference type="Gene3D" id="3.30.750.140">
    <property type="match status" value="1"/>
</dbReference>
<evidence type="ECO:0000313" key="2">
    <source>
        <dbReference type="EMBL" id="ADZ84003.1"/>
    </source>
</evidence>
<dbReference type="RefSeq" id="WP_013657297.1">
    <property type="nucleotide sequence ID" value="NC_015275.1"/>
</dbReference>
<name>F2JS66_CELLD</name>
<dbReference type="EMBL" id="CP002582">
    <property type="protein sequence ID" value="ADZ84003.1"/>
    <property type="molecule type" value="Genomic_DNA"/>
</dbReference>
<reference evidence="2 3" key="1">
    <citation type="journal article" date="2011" name="J. Bacteriol.">
        <title>Complete genome sequence of the cellulose-degrading bacterium Cellulosilyticum lentocellum.</title>
        <authorList>
            <consortium name="US DOE Joint Genome Institute"/>
            <person name="Miller D.A."/>
            <person name="Suen G."/>
            <person name="Bruce D."/>
            <person name="Copeland A."/>
            <person name="Cheng J.F."/>
            <person name="Detter C."/>
            <person name="Goodwin L.A."/>
            <person name="Han C.S."/>
            <person name="Hauser L.J."/>
            <person name="Land M.L."/>
            <person name="Lapidus A."/>
            <person name="Lucas S."/>
            <person name="Meincke L."/>
            <person name="Pitluck S."/>
            <person name="Tapia R."/>
            <person name="Teshima H."/>
            <person name="Woyke T."/>
            <person name="Fox B.G."/>
            <person name="Angert E.R."/>
            <person name="Currie C.R."/>
        </authorList>
    </citation>
    <scope>NUCLEOTIDE SEQUENCE [LARGE SCALE GENOMIC DNA]</scope>
    <source>
        <strain evidence="3">ATCC 49066 / DSM 5427 / NCIMB 11756 / RHM5</strain>
    </source>
</reference>
<dbReference type="InterPro" id="IPR038610">
    <property type="entry name" value="FliK-like_C_sf"/>
</dbReference>
<dbReference type="KEGG" id="cle:Clole_2295"/>
<evidence type="ECO:0000313" key="3">
    <source>
        <dbReference type="Proteomes" id="UP000008467"/>
    </source>
</evidence>
<keyword evidence="3" id="KW-1185">Reference proteome</keyword>
<dbReference type="Pfam" id="PF02120">
    <property type="entry name" value="Flg_hook"/>
    <property type="match status" value="1"/>
</dbReference>